<protein>
    <submittedName>
        <fullName evidence="2">Uncharacterized protein</fullName>
    </submittedName>
</protein>
<gene>
    <name evidence="2" type="ORF">CTEN210_10090</name>
</gene>
<evidence type="ECO:0000313" key="3">
    <source>
        <dbReference type="Proteomes" id="UP001054902"/>
    </source>
</evidence>
<reference evidence="2 3" key="1">
    <citation type="journal article" date="2021" name="Sci. Rep.">
        <title>The genome of the diatom Chaetoceros tenuissimus carries an ancient integrated fragment of an extant virus.</title>
        <authorList>
            <person name="Hongo Y."/>
            <person name="Kimura K."/>
            <person name="Takaki Y."/>
            <person name="Yoshida Y."/>
            <person name="Baba S."/>
            <person name="Kobayashi G."/>
            <person name="Nagasaki K."/>
            <person name="Hano T."/>
            <person name="Tomaru Y."/>
        </authorList>
    </citation>
    <scope>NUCLEOTIDE SEQUENCE [LARGE SCALE GENOMIC DNA]</scope>
    <source>
        <strain evidence="2 3">NIES-3715</strain>
    </source>
</reference>
<organism evidence="2 3">
    <name type="scientific">Chaetoceros tenuissimus</name>
    <dbReference type="NCBI Taxonomy" id="426638"/>
    <lineage>
        <taxon>Eukaryota</taxon>
        <taxon>Sar</taxon>
        <taxon>Stramenopiles</taxon>
        <taxon>Ochrophyta</taxon>
        <taxon>Bacillariophyta</taxon>
        <taxon>Coscinodiscophyceae</taxon>
        <taxon>Chaetocerotophycidae</taxon>
        <taxon>Chaetocerotales</taxon>
        <taxon>Chaetocerotaceae</taxon>
        <taxon>Chaetoceros</taxon>
    </lineage>
</organism>
<evidence type="ECO:0000256" key="1">
    <source>
        <dbReference type="SAM" id="MobiDB-lite"/>
    </source>
</evidence>
<comment type="caution">
    <text evidence="2">The sequence shown here is derived from an EMBL/GenBank/DDBJ whole genome shotgun (WGS) entry which is preliminary data.</text>
</comment>
<dbReference type="EMBL" id="BLLK01000047">
    <property type="protein sequence ID" value="GFH53614.1"/>
    <property type="molecule type" value="Genomic_DNA"/>
</dbReference>
<proteinExistence type="predicted"/>
<accession>A0AAD3H8A0</accession>
<dbReference type="AlphaFoldDB" id="A0AAD3H8A0"/>
<sequence>MAHTSKKTKRKLNYQPSKLGRKGDPRMHNAVKARLEDPNLSPLDALTYGGFRFYTGSDGVTYDSENVTLTQRKNQLSRRIRVAKKQGLEPSAMDTIPFSSDGSEGKVKSGAKQNTKEVLSNLKTATVPANQYSFPSFDQESRTLSRASSLDPIINGNMPMLEGINFAGTTSSDNIFSNPLINMSESHHMNMPCPKKQRLSSFSIQAGNINHDDDPRRTKAVDNFSIEVSALYKKSMLSAGYSMNDADECDINYLKFTEAALQKELERIRRICKRVNVQPTSEFSHANNVPSSNIDNAHNYVHANAHDHSHSHNHDDGKQGKDKDCMHSRHLHRLEGKCGHKAIVHKPPGGDPHIDFVVNDKIECYEGCNPMIDSTAFWPSKFSVEEAFNTTNIFNIDESSAYTKEQRELLKQQQQQQKDLLIQQSKAKQSCEDDQCKPPNYEPKIFDLKDIDMTGGEWSKLFDEDSKSNGSESDEAILGSLFSMQKR</sequence>
<feature type="region of interest" description="Disordered" evidence="1">
    <location>
        <begin position="462"/>
        <end position="487"/>
    </location>
</feature>
<feature type="region of interest" description="Disordered" evidence="1">
    <location>
        <begin position="1"/>
        <end position="25"/>
    </location>
</feature>
<feature type="region of interest" description="Disordered" evidence="1">
    <location>
        <begin position="92"/>
        <end position="113"/>
    </location>
</feature>
<dbReference type="Proteomes" id="UP001054902">
    <property type="component" value="Unassembled WGS sequence"/>
</dbReference>
<evidence type="ECO:0000313" key="2">
    <source>
        <dbReference type="EMBL" id="GFH53614.1"/>
    </source>
</evidence>
<name>A0AAD3H8A0_9STRA</name>
<keyword evidence="3" id="KW-1185">Reference proteome</keyword>
<feature type="compositionally biased region" description="Basic residues" evidence="1">
    <location>
        <begin position="1"/>
        <end position="12"/>
    </location>
</feature>